<protein>
    <submittedName>
        <fullName evidence="5">Glucose--fructose oxidoreductase</fullName>
        <ecNumber evidence="5">1.1.99.28</ecNumber>
    </submittedName>
</protein>
<dbReference type="InterPro" id="IPR008354">
    <property type="entry name" value="Glc-Fru_OxRdtase_bac"/>
</dbReference>
<dbReference type="PANTHER" id="PTHR22604:SF105">
    <property type="entry name" value="TRANS-1,2-DIHYDROBENZENE-1,2-DIOL DEHYDROGENASE"/>
    <property type="match status" value="1"/>
</dbReference>
<evidence type="ECO:0000313" key="6">
    <source>
        <dbReference type="Proteomes" id="UP000501534"/>
    </source>
</evidence>
<dbReference type="EMBL" id="CP053069">
    <property type="protein sequence ID" value="QJR11050.1"/>
    <property type="molecule type" value="Genomic_DNA"/>
</dbReference>
<dbReference type="SUPFAM" id="SSF55347">
    <property type="entry name" value="Glyceraldehyde-3-phosphate dehydrogenase-like, C-terminal domain"/>
    <property type="match status" value="1"/>
</dbReference>
<dbReference type="InterPro" id="IPR036291">
    <property type="entry name" value="NAD(P)-bd_dom_sf"/>
</dbReference>
<dbReference type="Pfam" id="PF22725">
    <property type="entry name" value="GFO_IDH_MocA_C3"/>
    <property type="match status" value="1"/>
</dbReference>
<dbReference type="GO" id="GO:0047061">
    <property type="term" value="F:glucose-fructose oxidoreductase activity"/>
    <property type="evidence" value="ECO:0007669"/>
    <property type="project" value="UniProtKB-EC"/>
</dbReference>
<evidence type="ECO:0000256" key="1">
    <source>
        <dbReference type="ARBA" id="ARBA00010928"/>
    </source>
</evidence>
<dbReference type="InterPro" id="IPR050984">
    <property type="entry name" value="Gfo/Idh/MocA_domain"/>
</dbReference>
<feature type="domain" description="Gfo/Idh/MocA-like oxidoreductase N-terminal" evidence="3">
    <location>
        <begin position="21"/>
        <end position="143"/>
    </location>
</feature>
<organism evidence="5 6">
    <name type="scientific">Usitatibacter rugosus</name>
    <dbReference type="NCBI Taxonomy" id="2732067"/>
    <lineage>
        <taxon>Bacteria</taxon>
        <taxon>Pseudomonadati</taxon>
        <taxon>Pseudomonadota</taxon>
        <taxon>Betaproteobacteria</taxon>
        <taxon>Nitrosomonadales</taxon>
        <taxon>Usitatibacteraceae</taxon>
        <taxon>Usitatibacter</taxon>
    </lineage>
</organism>
<dbReference type="KEGG" id="uru:DSM104443_02121"/>
<evidence type="ECO:0000259" key="4">
    <source>
        <dbReference type="Pfam" id="PF22725"/>
    </source>
</evidence>
<evidence type="ECO:0000259" key="3">
    <source>
        <dbReference type="Pfam" id="PF01408"/>
    </source>
</evidence>
<proteinExistence type="inferred from homology"/>
<dbReference type="Gene3D" id="3.40.50.720">
    <property type="entry name" value="NAD(P)-binding Rossmann-like Domain"/>
    <property type="match status" value="1"/>
</dbReference>
<keyword evidence="6" id="KW-1185">Reference proteome</keyword>
<dbReference type="SUPFAM" id="SSF51735">
    <property type="entry name" value="NAD(P)-binding Rossmann-fold domains"/>
    <property type="match status" value="1"/>
</dbReference>
<dbReference type="Pfam" id="PF01408">
    <property type="entry name" value="GFO_IDH_MocA"/>
    <property type="match status" value="1"/>
</dbReference>
<dbReference type="PRINTS" id="PR01775">
    <property type="entry name" value="GLFROXRDTASE"/>
</dbReference>
<comment type="similarity">
    <text evidence="1">Belongs to the Gfo/Idh/MocA family.</text>
</comment>
<evidence type="ECO:0000313" key="5">
    <source>
        <dbReference type="EMBL" id="QJR11050.1"/>
    </source>
</evidence>
<dbReference type="Proteomes" id="UP000501534">
    <property type="component" value="Chromosome"/>
</dbReference>
<accession>A0A6M4GUQ4</accession>
<dbReference type="InterPro" id="IPR055170">
    <property type="entry name" value="GFO_IDH_MocA-like_dom"/>
</dbReference>
<dbReference type="Gene3D" id="3.30.360.10">
    <property type="entry name" value="Dihydrodipicolinate Reductase, domain 2"/>
    <property type="match status" value="1"/>
</dbReference>
<dbReference type="PANTHER" id="PTHR22604">
    <property type="entry name" value="OXIDOREDUCTASES"/>
    <property type="match status" value="1"/>
</dbReference>
<evidence type="ECO:0000256" key="2">
    <source>
        <dbReference type="ARBA" id="ARBA00023002"/>
    </source>
</evidence>
<dbReference type="GO" id="GO:0000166">
    <property type="term" value="F:nucleotide binding"/>
    <property type="evidence" value="ECO:0007669"/>
    <property type="project" value="InterPro"/>
</dbReference>
<dbReference type="EC" id="1.1.99.28" evidence="5"/>
<reference evidence="5 6" key="1">
    <citation type="submission" date="2020-04" db="EMBL/GenBank/DDBJ databases">
        <title>Usitatibacter rugosus gen. nov., sp. nov. and Usitatibacter palustris sp. nov., novel members of Usitatibacteraceae fam. nov. within the order Nitrosomonadales isolated from soil.</title>
        <authorList>
            <person name="Huber K.J."/>
            <person name="Neumann-Schaal M."/>
            <person name="Geppert A."/>
            <person name="Luckner M."/>
            <person name="Wanner G."/>
            <person name="Overmann J."/>
        </authorList>
    </citation>
    <scope>NUCLEOTIDE SEQUENCE [LARGE SCALE GENOMIC DNA]</scope>
    <source>
        <strain evidence="5 6">0125_3</strain>
    </source>
</reference>
<name>A0A6M4GUQ4_9PROT</name>
<feature type="domain" description="GFO/IDH/MocA-like oxidoreductase" evidence="4">
    <location>
        <begin position="153"/>
        <end position="271"/>
    </location>
</feature>
<gene>
    <name evidence="5" type="primary">gfo_3</name>
    <name evidence="5" type="ORF">DSM104443_02121</name>
</gene>
<dbReference type="InterPro" id="IPR000683">
    <property type="entry name" value="Gfo/Idh/MocA-like_OxRdtase_N"/>
</dbReference>
<keyword evidence="2 5" id="KW-0560">Oxidoreductase</keyword>
<sequence>MAVKNVPKKPARERPQGHDPIRFAVVGLGFIAQASVLPAFRQAKGDAVVTALVSADAKKLKVLGKRYDAPVLATYDKYDALLASGEIDAVYIALPNTMHRDFTERAARAGIHVLCEKPLATSLLDAKAMVQACYRANVKLMTAYRLQLEPATLTAIEIVRGGDIGEPRLFTSTFSNPVKAPNIRLESDLGGGTIPDIGVYCINAARHVFQDEPIEVYAALSRSKDPRFKQVEAAASCVLRFPGDRVASFTCGFATDPQVQFEVLGTTGRLRLDDAYEIASDKVLTLSRGNHRKVTRFGKGDQFAPMLIHFADCIRGNFDPIASGEEGLRDVRIIEALYRSAKLGRPVALPAEEPPKRLRREQQIKGGPIRQVELVNARAPGG</sequence>
<dbReference type="RefSeq" id="WP_171092055.1">
    <property type="nucleotide sequence ID" value="NZ_CP053069.1"/>
</dbReference>
<dbReference type="AlphaFoldDB" id="A0A6M4GUQ4"/>